<evidence type="ECO:0000313" key="3">
    <source>
        <dbReference type="EMBL" id="SCG77503.1"/>
    </source>
</evidence>
<dbReference type="CDD" id="cd07067">
    <property type="entry name" value="HP_PGM_like"/>
    <property type="match status" value="1"/>
</dbReference>
<dbReference type="Pfam" id="PF00300">
    <property type="entry name" value="His_Phos_1"/>
    <property type="match status" value="1"/>
</dbReference>
<dbReference type="Gene3D" id="3.40.50.1240">
    <property type="entry name" value="Phosphoglycerate mutase-like"/>
    <property type="match status" value="1"/>
</dbReference>
<proteinExistence type="predicted"/>
<feature type="region of interest" description="Disordered" evidence="2">
    <location>
        <begin position="10"/>
        <end position="32"/>
    </location>
</feature>
<evidence type="ECO:0000256" key="1">
    <source>
        <dbReference type="ARBA" id="ARBA00022801"/>
    </source>
</evidence>
<keyword evidence="4" id="KW-1185">Reference proteome</keyword>
<dbReference type="EMBL" id="LT607750">
    <property type="protein sequence ID" value="SCG77503.1"/>
    <property type="molecule type" value="Genomic_DNA"/>
</dbReference>
<dbReference type="SUPFAM" id="SSF53254">
    <property type="entry name" value="Phosphoglycerate mutase-like"/>
    <property type="match status" value="1"/>
</dbReference>
<dbReference type="InterPro" id="IPR051021">
    <property type="entry name" value="Mito_Ser/Thr_phosphatase"/>
</dbReference>
<dbReference type="PANTHER" id="PTHR20935">
    <property type="entry name" value="PHOSPHOGLYCERATE MUTASE-RELATED"/>
    <property type="match status" value="1"/>
</dbReference>
<accession>A0A1C5K3Z1</accession>
<dbReference type="SMART" id="SM00855">
    <property type="entry name" value="PGAM"/>
    <property type="match status" value="1"/>
</dbReference>
<name>A0A1C5K3Z1_9ACTN</name>
<dbReference type="InterPro" id="IPR029033">
    <property type="entry name" value="His_PPase_superfam"/>
</dbReference>
<dbReference type="Proteomes" id="UP000198217">
    <property type="component" value="Chromosome I"/>
</dbReference>
<evidence type="ECO:0000313" key="4">
    <source>
        <dbReference type="Proteomes" id="UP000198217"/>
    </source>
</evidence>
<evidence type="ECO:0000256" key="2">
    <source>
        <dbReference type="SAM" id="MobiDB-lite"/>
    </source>
</evidence>
<protein>
    <submittedName>
        <fullName evidence="3">Probable phosphoglycerate mutase</fullName>
    </submittedName>
</protein>
<dbReference type="AlphaFoldDB" id="A0A1C5K3Z1"/>
<gene>
    <name evidence="3" type="ORF">GA0070609_5404</name>
</gene>
<organism evidence="3 4">
    <name type="scientific">Micromonospora echinaurantiaca</name>
    <dbReference type="NCBI Taxonomy" id="47857"/>
    <lineage>
        <taxon>Bacteria</taxon>
        <taxon>Bacillati</taxon>
        <taxon>Actinomycetota</taxon>
        <taxon>Actinomycetes</taxon>
        <taxon>Micromonosporales</taxon>
        <taxon>Micromonosporaceae</taxon>
        <taxon>Micromonospora</taxon>
    </lineage>
</organism>
<dbReference type="InterPro" id="IPR013078">
    <property type="entry name" value="His_Pase_superF_clade-1"/>
</dbReference>
<reference evidence="3 4" key="1">
    <citation type="submission" date="2016-06" db="EMBL/GenBank/DDBJ databases">
        <authorList>
            <person name="Kjaerup R.B."/>
            <person name="Dalgaard T.S."/>
            <person name="Juul-Madsen H.R."/>
        </authorList>
    </citation>
    <scope>NUCLEOTIDE SEQUENCE [LARGE SCALE GENOMIC DNA]</scope>
    <source>
        <strain evidence="3 4">DSM 43904</strain>
    </source>
</reference>
<dbReference type="PANTHER" id="PTHR20935:SF0">
    <property type="entry name" value="SERINE_THREONINE-PROTEIN PHOSPHATASE PGAM5, MITOCHONDRIAL"/>
    <property type="match status" value="1"/>
</dbReference>
<keyword evidence="1" id="KW-0378">Hydrolase</keyword>
<dbReference type="RefSeq" id="WP_088996325.1">
    <property type="nucleotide sequence ID" value="NZ_LT607750.1"/>
</dbReference>
<dbReference type="GO" id="GO:0016787">
    <property type="term" value="F:hydrolase activity"/>
    <property type="evidence" value="ECO:0007669"/>
    <property type="project" value="UniProtKB-KW"/>
</dbReference>
<sequence length="209" mass="22641">MATRLLYLARHGEQDRPPQTPPGVDPPETGLSARGRRQATLLGERLRGVPFDAVHHGPLPRAAQTAELIAAALPGIRVHASDEVGDHLPDDTDPAGLPEAYARFLAGFSAAERADGPRLTAAALRRFATAPADGDRRDLIVTHTFLIAWFVRHALDAPERRWLGFNAHNCGLTVIRYRDGVPPTLIAVNDVAHLPPDLRATGLPADYVF</sequence>